<protein>
    <recommendedName>
        <fullName evidence="12">Folate/biopterin transporter</fullName>
    </recommendedName>
</protein>
<accession>A0A8J5XKS6</accession>
<feature type="signal peptide" evidence="9">
    <location>
        <begin position="1"/>
        <end position="28"/>
    </location>
</feature>
<evidence type="ECO:0000256" key="1">
    <source>
        <dbReference type="ARBA" id="ARBA00004141"/>
    </source>
</evidence>
<feature type="transmembrane region" description="Helical" evidence="8">
    <location>
        <begin position="89"/>
        <end position="110"/>
    </location>
</feature>
<feature type="compositionally biased region" description="Low complexity" evidence="7">
    <location>
        <begin position="575"/>
        <end position="612"/>
    </location>
</feature>
<evidence type="ECO:0000313" key="11">
    <source>
        <dbReference type="Proteomes" id="UP000751190"/>
    </source>
</evidence>
<dbReference type="GO" id="GO:0016020">
    <property type="term" value="C:membrane"/>
    <property type="evidence" value="ECO:0007669"/>
    <property type="project" value="UniProtKB-SubCell"/>
</dbReference>
<feature type="transmembrane region" description="Helical" evidence="8">
    <location>
        <begin position="427"/>
        <end position="445"/>
    </location>
</feature>
<evidence type="ECO:0000256" key="9">
    <source>
        <dbReference type="SAM" id="SignalP"/>
    </source>
</evidence>
<feature type="transmembrane region" description="Helical" evidence="8">
    <location>
        <begin position="362"/>
        <end position="384"/>
    </location>
</feature>
<dbReference type="Pfam" id="PF03092">
    <property type="entry name" value="BT1"/>
    <property type="match status" value="2"/>
</dbReference>
<feature type="transmembrane region" description="Helical" evidence="8">
    <location>
        <begin position="278"/>
        <end position="299"/>
    </location>
</feature>
<gene>
    <name evidence="10" type="ORF">KFE25_007967</name>
</gene>
<dbReference type="PANTHER" id="PTHR31585:SF0">
    <property type="entry name" value="FOLATE-BIOPTERIN TRANSPORTER 1, CHLOROPLASTIC"/>
    <property type="match status" value="1"/>
</dbReference>
<evidence type="ECO:0000256" key="7">
    <source>
        <dbReference type="SAM" id="MobiDB-lite"/>
    </source>
</evidence>
<dbReference type="Proteomes" id="UP000751190">
    <property type="component" value="Unassembled WGS sequence"/>
</dbReference>
<evidence type="ECO:0000256" key="4">
    <source>
        <dbReference type="ARBA" id="ARBA00022692"/>
    </source>
</evidence>
<dbReference type="InterPro" id="IPR036259">
    <property type="entry name" value="MFS_trans_sf"/>
</dbReference>
<feature type="transmembrane region" description="Helical" evidence="8">
    <location>
        <begin position="396"/>
        <end position="415"/>
    </location>
</feature>
<evidence type="ECO:0000256" key="3">
    <source>
        <dbReference type="ARBA" id="ARBA00022448"/>
    </source>
</evidence>
<feature type="region of interest" description="Disordered" evidence="7">
    <location>
        <begin position="220"/>
        <end position="242"/>
    </location>
</feature>
<feature type="region of interest" description="Disordered" evidence="7">
    <location>
        <begin position="561"/>
        <end position="630"/>
    </location>
</feature>
<keyword evidence="5 8" id="KW-1133">Transmembrane helix</keyword>
<sequence length="630" mass="63453">MRKCAHPSVRRRCALAVAAALFLPAALAYDARLAPPLQPRRAPCAPARALARLAPDGNADRQPAVSARAGLRALVRDRVLQGIEPSSNLLAILVVYFVQGGLGLASLATTLHLKDELGLSAAQVAALGGIFGAPWIFKPLYGFVTDSFLLFGSRRRAYLAAAGLVASGAYGALATGLPSARDTVAAVVVASLAIAVSDVVADAMVVEDARALAGGLRATDAAASPPRERARAGADGADGGGSDAEAALSGTLQSLCWGSRAVGSIASAYASGAAVDALGINAVFALTAALPLSVVLAAACMREGGGDGRTAGADDDAVGEARARVAGAGGDAGARATARASSTSIAAAQLRELRLAVAEPRIWQPALFIFGWLAMPSSDSAFLFFLTDELRLSSEFLGRVQLVGSVCSLAAIVGYQRLLRDVPVARVLVGCTLASAAFGSVQLVLATHANRAAGIPDSWLALGDDALLTALSELAHMPVLVLAARLCPPGVEGALFATLMSVYNAGGTAGRELGAALTDALGVGTAGDFSRLPELLVVCSAAKLLPLPFLGVLDQVGAEPQVEETDGARGAQPVAPAGRGDGAPAAPPDRAASDAASLGADQPSALARAAEPSAERSRAALAAERQARDA</sequence>
<feature type="transmembrane region" description="Helical" evidence="8">
    <location>
        <begin position="157"/>
        <end position="177"/>
    </location>
</feature>
<comment type="caution">
    <text evidence="10">The sequence shown here is derived from an EMBL/GenBank/DDBJ whole genome shotgun (WGS) entry which is preliminary data.</text>
</comment>
<evidence type="ECO:0000256" key="8">
    <source>
        <dbReference type="SAM" id="Phobius"/>
    </source>
</evidence>
<organism evidence="10 11">
    <name type="scientific">Diacronema lutheri</name>
    <name type="common">Unicellular marine alga</name>
    <name type="synonym">Monochrysis lutheri</name>
    <dbReference type="NCBI Taxonomy" id="2081491"/>
    <lineage>
        <taxon>Eukaryota</taxon>
        <taxon>Haptista</taxon>
        <taxon>Haptophyta</taxon>
        <taxon>Pavlovophyceae</taxon>
        <taxon>Pavlovales</taxon>
        <taxon>Pavlovaceae</taxon>
        <taxon>Diacronema</taxon>
    </lineage>
</organism>
<keyword evidence="11" id="KW-1185">Reference proteome</keyword>
<feature type="transmembrane region" description="Helical" evidence="8">
    <location>
        <begin position="117"/>
        <end position="137"/>
    </location>
</feature>
<evidence type="ECO:0000256" key="5">
    <source>
        <dbReference type="ARBA" id="ARBA00022989"/>
    </source>
</evidence>
<evidence type="ECO:0000256" key="6">
    <source>
        <dbReference type="ARBA" id="ARBA00023136"/>
    </source>
</evidence>
<feature type="transmembrane region" description="Helical" evidence="8">
    <location>
        <begin position="184"/>
        <end position="206"/>
    </location>
</feature>
<keyword evidence="4 8" id="KW-0812">Transmembrane</keyword>
<comment type="subcellular location">
    <subcellularLocation>
        <location evidence="1">Membrane</location>
        <topology evidence="1">Multi-pass membrane protein</topology>
    </subcellularLocation>
</comment>
<evidence type="ECO:0008006" key="12">
    <source>
        <dbReference type="Google" id="ProtNLM"/>
    </source>
</evidence>
<dbReference type="EMBL" id="JAGTXO010000007">
    <property type="protein sequence ID" value="KAG8466588.1"/>
    <property type="molecule type" value="Genomic_DNA"/>
</dbReference>
<dbReference type="AlphaFoldDB" id="A0A8J5XKS6"/>
<dbReference type="OrthoDB" id="754047at2759"/>
<keyword evidence="3" id="KW-0813">Transport</keyword>
<evidence type="ECO:0000313" key="10">
    <source>
        <dbReference type="EMBL" id="KAG8466588.1"/>
    </source>
</evidence>
<evidence type="ECO:0000256" key="2">
    <source>
        <dbReference type="ARBA" id="ARBA00007015"/>
    </source>
</evidence>
<proteinExistence type="inferred from homology"/>
<dbReference type="SUPFAM" id="SSF103473">
    <property type="entry name" value="MFS general substrate transporter"/>
    <property type="match status" value="1"/>
</dbReference>
<dbReference type="PANTHER" id="PTHR31585">
    <property type="entry name" value="FOLATE-BIOPTERIN TRANSPORTER 1, CHLOROPLASTIC"/>
    <property type="match status" value="1"/>
</dbReference>
<reference evidence="10" key="1">
    <citation type="submission" date="2021-05" db="EMBL/GenBank/DDBJ databases">
        <title>The genome of the haptophyte Pavlova lutheri (Diacronema luteri, Pavlovales) - a model for lipid biosynthesis in eukaryotic algae.</title>
        <authorList>
            <person name="Hulatt C.J."/>
            <person name="Posewitz M.C."/>
        </authorList>
    </citation>
    <scope>NUCLEOTIDE SEQUENCE</scope>
    <source>
        <strain evidence="10">NIVA-4/92</strain>
    </source>
</reference>
<feature type="chain" id="PRO_5035286027" description="Folate/biopterin transporter" evidence="9">
    <location>
        <begin position="29"/>
        <end position="630"/>
    </location>
</feature>
<name>A0A8J5XKS6_DIALT</name>
<dbReference type="Gene3D" id="1.20.1250.20">
    <property type="entry name" value="MFS general substrate transporter like domains"/>
    <property type="match status" value="1"/>
</dbReference>
<dbReference type="InterPro" id="IPR039309">
    <property type="entry name" value="BT1"/>
</dbReference>
<comment type="similarity">
    <text evidence="2">Belongs to the major facilitator superfamily. Folate-biopterin transporter (TC 2.A.71) family.</text>
</comment>
<dbReference type="OMA" id="PWALKMP"/>
<keyword evidence="6 8" id="KW-0472">Membrane</keyword>
<dbReference type="CDD" id="cd17484">
    <property type="entry name" value="MFS_FBT"/>
    <property type="match status" value="1"/>
</dbReference>
<keyword evidence="9" id="KW-0732">Signal</keyword>